<evidence type="ECO:0000256" key="6">
    <source>
        <dbReference type="HAMAP-Rule" id="MF_00347"/>
    </source>
</evidence>
<dbReference type="SUPFAM" id="SSF140356">
    <property type="entry name" value="PPK N-terminal domain-like"/>
    <property type="match status" value="1"/>
</dbReference>
<dbReference type="Pfam" id="PF13089">
    <property type="entry name" value="PP_kinase_N"/>
    <property type="match status" value="1"/>
</dbReference>
<dbReference type="NCBIfam" id="NF003917">
    <property type="entry name" value="PRK05443.1-1"/>
    <property type="match status" value="1"/>
</dbReference>
<feature type="active site" description="Phosphohistidine intermediate" evidence="6">
    <location>
        <position position="435"/>
    </location>
</feature>
<evidence type="ECO:0000256" key="3">
    <source>
        <dbReference type="ARBA" id="ARBA00022741"/>
    </source>
</evidence>
<feature type="domain" description="Polyphosphate kinase C-terminal" evidence="10">
    <location>
        <begin position="503"/>
        <end position="670"/>
    </location>
</feature>
<dbReference type="InterPro" id="IPR025198">
    <property type="entry name" value="PPK_N_dom"/>
</dbReference>
<feature type="domain" description="Polyphosphate kinase N-terminal" evidence="9">
    <location>
        <begin position="14"/>
        <end position="117"/>
    </location>
</feature>
<dbReference type="Proteomes" id="UP000287361">
    <property type="component" value="Unassembled WGS sequence"/>
</dbReference>
<keyword evidence="1 6" id="KW-0597">Phosphoprotein</keyword>
<comment type="catalytic activity">
    <reaction evidence="6 7">
        <text>[phosphate](n) + ATP = [phosphate](n+1) + ADP</text>
        <dbReference type="Rhea" id="RHEA:19573"/>
        <dbReference type="Rhea" id="RHEA-COMP:9859"/>
        <dbReference type="Rhea" id="RHEA-COMP:14280"/>
        <dbReference type="ChEBI" id="CHEBI:16838"/>
        <dbReference type="ChEBI" id="CHEBI:30616"/>
        <dbReference type="ChEBI" id="CHEBI:456216"/>
        <dbReference type="EC" id="2.7.4.1"/>
    </reaction>
</comment>
<keyword evidence="13" id="KW-1185">Reference proteome</keyword>
<comment type="PTM">
    <text evidence="6 7">An intermediate of this reaction is the autophosphorylated ppk in which a phosphate is covalently linked to a histidine residue through a N-P bond.</text>
</comment>
<dbReference type="Pfam" id="PF17941">
    <property type="entry name" value="PP_kinase_C_1"/>
    <property type="match status" value="1"/>
</dbReference>
<comment type="function">
    <text evidence="6 7">Catalyzes the reversible transfer of the terminal phosphate of ATP to form a long-chain polyphosphate (polyP).</text>
</comment>
<reference evidence="12 13" key="1">
    <citation type="submission" date="2018-10" db="EMBL/GenBank/DDBJ databases">
        <title>Draft Genome Sequence of Anaerotignum sp. KCTC 15736.</title>
        <authorList>
            <person name="Choi S.H."/>
            <person name="Kim J.S."/>
            <person name="Kang S.W."/>
            <person name="Lee J.S."/>
            <person name="Park S.H."/>
        </authorList>
    </citation>
    <scope>NUCLEOTIDE SEQUENCE [LARGE SCALE GENOMIC DNA]</scope>
    <source>
        <strain evidence="12 13">KCTC 15736</strain>
    </source>
</reference>
<accession>A0A401LF57</accession>
<dbReference type="InterPro" id="IPR036832">
    <property type="entry name" value="PPK_N_dom_sf"/>
</dbReference>
<evidence type="ECO:0000256" key="2">
    <source>
        <dbReference type="ARBA" id="ARBA00022679"/>
    </source>
</evidence>
<dbReference type="GO" id="GO:0006799">
    <property type="term" value="P:polyphosphate biosynthetic process"/>
    <property type="evidence" value="ECO:0007669"/>
    <property type="project" value="UniProtKB-UniRule"/>
</dbReference>
<keyword evidence="3 6" id="KW-0547">Nucleotide-binding</keyword>
<keyword evidence="2 6" id="KW-0808">Transferase</keyword>
<dbReference type="InterPro" id="IPR024953">
    <property type="entry name" value="PP_kinase_middle"/>
</dbReference>
<feature type="binding site" evidence="6">
    <location>
        <position position="375"/>
    </location>
    <ligand>
        <name>Mg(2+)</name>
        <dbReference type="ChEBI" id="CHEBI:18420"/>
    </ligand>
</feature>
<evidence type="ECO:0000259" key="10">
    <source>
        <dbReference type="Pfam" id="PF13090"/>
    </source>
</evidence>
<dbReference type="Gene3D" id="3.30.870.10">
    <property type="entry name" value="Endonuclease Chain A"/>
    <property type="match status" value="2"/>
</dbReference>
<dbReference type="Pfam" id="PF02503">
    <property type="entry name" value="PP_kinase"/>
    <property type="match status" value="1"/>
</dbReference>
<dbReference type="EC" id="2.7.4.1" evidence="6 7"/>
<feature type="domain" description="Polyphosphate kinase C-terminal" evidence="11">
    <location>
        <begin position="334"/>
        <end position="491"/>
    </location>
</feature>
<dbReference type="HAMAP" id="MF_00347">
    <property type="entry name" value="Polyphosphate_kinase"/>
    <property type="match status" value="1"/>
</dbReference>
<evidence type="ECO:0000313" key="13">
    <source>
        <dbReference type="Proteomes" id="UP000287361"/>
    </source>
</evidence>
<feature type="binding site" evidence="6">
    <location>
        <position position="561"/>
    </location>
    <ligand>
        <name>ATP</name>
        <dbReference type="ChEBI" id="CHEBI:30616"/>
    </ligand>
</feature>
<proteinExistence type="inferred from homology"/>
<dbReference type="PIRSF" id="PIRSF015589">
    <property type="entry name" value="PP_kinase"/>
    <property type="match status" value="1"/>
</dbReference>
<evidence type="ECO:0000256" key="5">
    <source>
        <dbReference type="ARBA" id="ARBA00022840"/>
    </source>
</evidence>
<dbReference type="Gene3D" id="3.30.1840.10">
    <property type="entry name" value="Polyphosphate kinase middle domain"/>
    <property type="match status" value="1"/>
</dbReference>
<dbReference type="SUPFAM" id="SSF56024">
    <property type="entry name" value="Phospholipase D/nuclease"/>
    <property type="match status" value="2"/>
</dbReference>
<evidence type="ECO:0000259" key="8">
    <source>
        <dbReference type="Pfam" id="PF02503"/>
    </source>
</evidence>
<gene>
    <name evidence="6 12" type="primary">ppk</name>
    <name evidence="12" type="ORF">KGMB03357_18570</name>
</gene>
<organism evidence="12 13">
    <name type="scientific">Anaerotignum faecicola</name>
    <dbReference type="NCBI Taxonomy" id="2358141"/>
    <lineage>
        <taxon>Bacteria</taxon>
        <taxon>Bacillati</taxon>
        <taxon>Bacillota</taxon>
        <taxon>Clostridia</taxon>
        <taxon>Lachnospirales</taxon>
        <taxon>Anaerotignaceae</taxon>
        <taxon>Anaerotignum</taxon>
    </lineage>
</organism>
<keyword evidence="5 6" id="KW-0067">ATP-binding</keyword>
<dbReference type="InterPro" id="IPR036830">
    <property type="entry name" value="PP_kinase_middle_dom_sf"/>
</dbReference>
<sequence length="702" mass="80917">MERVYQNNDLSYTQNRELSWLQFDLRVLEEAENEEVPLLERLRFASIFTTNLDEFLMVRVGTLIDLSIVEPDERDNKSGLTPAEQLARIYEAVPPMLRRREKAYAHIMKQLNKQGITEVDISELKGKEEAFVQEYFDKNIRPLLCPQIIDRSHPFPHLKNKALYAAALLRAGEKKILGIVGVPDALPALVYLPTEKGVRFLRTERIVLENLNRIFKIYTAEEQAIICVTRNADISLEHDEMGEEAPDYREQMSKLLRARDRLAPVWLEVEGNTHKLGKLLAEKLGLKKYQVYYAKCPAVLSWAYQLAEDRKDLLYPAFHSQKPTYLTEDMPMKQQIRQRDILLFYPYHSMQPFLNLLKEAAWDKSVVSINITLYRLARNSQVVKYLVEAAENGKNVTVLVELRARFDEKNNIEWAKVLEEAGCRIVYGQEGFKCHSKICLITYQERNTISYITQIGTGNYNEKTAGLYTDFCLMSANEELGQNAAAFFSNMLIGNLEESYSRLLIAPYDMKKGLLRLIDNEIAKGKNGRIIIKTNSITERDLIDKLSEASCAGVQIDLIVRGICCILPGIPEKTENIRVTSIVGRFLEHSRIYCFGKGEARQIYISSADIMTRNQQRRVEIAAPILSKEHKDWFSFYLDLILMDNVKARELTSLGTYVKKGKNGRDKIGVQQYYIDHPIQFAKSEIQKNGFLWRLERLLARV</sequence>
<feature type="domain" description="Polyphosphate kinase middle" evidence="8">
    <location>
        <begin position="128"/>
        <end position="304"/>
    </location>
</feature>
<feature type="binding site" evidence="6">
    <location>
        <position position="405"/>
    </location>
    <ligand>
        <name>Mg(2+)</name>
        <dbReference type="ChEBI" id="CHEBI:18420"/>
    </ligand>
</feature>
<dbReference type="PANTHER" id="PTHR30218">
    <property type="entry name" value="POLYPHOSPHATE KINASE"/>
    <property type="match status" value="1"/>
</dbReference>
<dbReference type="GO" id="GO:0009358">
    <property type="term" value="C:polyphosphate kinase complex"/>
    <property type="evidence" value="ECO:0007669"/>
    <property type="project" value="InterPro"/>
</dbReference>
<keyword evidence="6" id="KW-0460">Magnesium</keyword>
<dbReference type="EMBL" id="BHVZ01000010">
    <property type="protein sequence ID" value="GCB30196.1"/>
    <property type="molecule type" value="Genomic_DNA"/>
</dbReference>
<dbReference type="InterPro" id="IPR041108">
    <property type="entry name" value="PP_kinase_C_1"/>
</dbReference>
<evidence type="ECO:0000256" key="7">
    <source>
        <dbReference type="RuleBase" id="RU003800"/>
    </source>
</evidence>
<dbReference type="GO" id="GO:0046872">
    <property type="term" value="F:metal ion binding"/>
    <property type="evidence" value="ECO:0007669"/>
    <property type="project" value="UniProtKB-KW"/>
</dbReference>
<keyword evidence="4 6" id="KW-0418">Kinase</keyword>
<comment type="cofactor">
    <cofactor evidence="6">
        <name>Mg(2+)</name>
        <dbReference type="ChEBI" id="CHEBI:18420"/>
    </cofactor>
</comment>
<dbReference type="PANTHER" id="PTHR30218:SF0">
    <property type="entry name" value="POLYPHOSPHATE KINASE"/>
    <property type="match status" value="1"/>
</dbReference>
<name>A0A401LF57_9FIRM</name>
<dbReference type="AlphaFoldDB" id="A0A401LF57"/>
<dbReference type="NCBIfam" id="TIGR03705">
    <property type="entry name" value="poly_P_kin"/>
    <property type="match status" value="1"/>
</dbReference>
<dbReference type="NCBIfam" id="NF003921">
    <property type="entry name" value="PRK05443.2-2"/>
    <property type="match status" value="1"/>
</dbReference>
<dbReference type="Pfam" id="PF13090">
    <property type="entry name" value="PP_kinase_C"/>
    <property type="match status" value="1"/>
</dbReference>
<feature type="binding site" evidence="6">
    <location>
        <position position="51"/>
    </location>
    <ligand>
        <name>ATP</name>
        <dbReference type="ChEBI" id="CHEBI:30616"/>
    </ligand>
</feature>
<protein>
    <recommendedName>
        <fullName evidence="6 7">Polyphosphate kinase</fullName>
        <ecNumber evidence="6 7">2.7.4.1</ecNumber>
    </recommendedName>
    <alternativeName>
        <fullName evidence="6">ATP-polyphosphate phosphotransferase</fullName>
    </alternativeName>
    <alternativeName>
        <fullName evidence="6">Polyphosphoric acid kinase</fullName>
    </alternativeName>
</protein>
<evidence type="ECO:0000256" key="4">
    <source>
        <dbReference type="ARBA" id="ARBA00022777"/>
    </source>
</evidence>
<dbReference type="InterPro" id="IPR003414">
    <property type="entry name" value="PP_kinase"/>
</dbReference>
<comment type="similarity">
    <text evidence="6 7">Belongs to the polyphosphate kinase 1 (PPK1) family.</text>
</comment>
<evidence type="ECO:0000313" key="12">
    <source>
        <dbReference type="EMBL" id="GCB30196.1"/>
    </source>
</evidence>
<comment type="caution">
    <text evidence="12">The sequence shown here is derived from an EMBL/GenBank/DDBJ whole genome shotgun (WGS) entry which is preliminary data.</text>
</comment>
<dbReference type="GO" id="GO:0008976">
    <property type="term" value="F:polyphosphate kinase activity"/>
    <property type="evidence" value="ECO:0007669"/>
    <property type="project" value="UniProtKB-UniRule"/>
</dbReference>
<evidence type="ECO:0000259" key="9">
    <source>
        <dbReference type="Pfam" id="PF13089"/>
    </source>
</evidence>
<dbReference type="Gene3D" id="1.20.58.310">
    <property type="entry name" value="Polyphosphate kinase N-terminal domain"/>
    <property type="match status" value="1"/>
</dbReference>
<keyword evidence="6" id="KW-0479">Metal-binding</keyword>
<dbReference type="SUPFAM" id="SSF143724">
    <property type="entry name" value="PHP14-like"/>
    <property type="match status" value="1"/>
</dbReference>
<dbReference type="OrthoDB" id="9761456at2"/>
<feature type="binding site" evidence="6">
    <location>
        <position position="468"/>
    </location>
    <ligand>
        <name>ATP</name>
        <dbReference type="ChEBI" id="CHEBI:30616"/>
    </ligand>
</feature>
<evidence type="ECO:0000256" key="1">
    <source>
        <dbReference type="ARBA" id="ARBA00022553"/>
    </source>
</evidence>
<dbReference type="InterPro" id="IPR025200">
    <property type="entry name" value="PPK_C_dom2"/>
</dbReference>
<dbReference type="GO" id="GO:0005524">
    <property type="term" value="F:ATP binding"/>
    <property type="evidence" value="ECO:0007669"/>
    <property type="project" value="UniProtKB-KW"/>
</dbReference>
<evidence type="ECO:0000259" key="11">
    <source>
        <dbReference type="Pfam" id="PF17941"/>
    </source>
</evidence>
<feature type="binding site" evidence="6">
    <location>
        <position position="589"/>
    </location>
    <ligand>
        <name>ATP</name>
        <dbReference type="ChEBI" id="CHEBI:30616"/>
    </ligand>
</feature>